<comment type="similarity">
    <text evidence="8 9">Belongs to the TonB-dependent receptor family.</text>
</comment>
<feature type="chain" id="PRO_5037322253" evidence="11">
    <location>
        <begin position="30"/>
        <end position="1028"/>
    </location>
</feature>
<evidence type="ECO:0000256" key="5">
    <source>
        <dbReference type="ARBA" id="ARBA00023077"/>
    </source>
</evidence>
<dbReference type="InterPro" id="IPR036942">
    <property type="entry name" value="Beta-barrel_TonB_sf"/>
</dbReference>
<feature type="compositionally biased region" description="Low complexity" evidence="10">
    <location>
        <begin position="82"/>
        <end position="92"/>
    </location>
</feature>
<dbReference type="PANTHER" id="PTHR47234:SF2">
    <property type="entry name" value="TONB-DEPENDENT RECEPTOR"/>
    <property type="match status" value="1"/>
</dbReference>
<keyword evidence="4 8" id="KW-0812">Transmembrane</keyword>
<dbReference type="InterPro" id="IPR037066">
    <property type="entry name" value="Plug_dom_sf"/>
</dbReference>
<evidence type="ECO:0000256" key="4">
    <source>
        <dbReference type="ARBA" id="ARBA00022692"/>
    </source>
</evidence>
<keyword evidence="14" id="KW-0675">Receptor</keyword>
<accession>A0A941CZ34</accession>
<comment type="subcellular location">
    <subcellularLocation>
        <location evidence="1 8">Cell outer membrane</location>
        <topology evidence="1 8">Multi-pass membrane protein</topology>
    </subcellularLocation>
</comment>
<name>A0A941CZ34_9CAUL</name>
<evidence type="ECO:0000256" key="1">
    <source>
        <dbReference type="ARBA" id="ARBA00004571"/>
    </source>
</evidence>
<dbReference type="RefSeq" id="WP_215339568.1">
    <property type="nucleotide sequence ID" value="NZ_JAGSGD010000001.1"/>
</dbReference>
<proteinExistence type="inferred from homology"/>
<evidence type="ECO:0000256" key="6">
    <source>
        <dbReference type="ARBA" id="ARBA00023136"/>
    </source>
</evidence>
<gene>
    <name evidence="14" type="ORF">JKL49_07670</name>
</gene>
<evidence type="ECO:0000313" key="14">
    <source>
        <dbReference type="EMBL" id="MBR7619266.1"/>
    </source>
</evidence>
<dbReference type="Pfam" id="PF07715">
    <property type="entry name" value="Plug"/>
    <property type="match status" value="1"/>
</dbReference>
<dbReference type="SUPFAM" id="SSF56935">
    <property type="entry name" value="Porins"/>
    <property type="match status" value="1"/>
</dbReference>
<dbReference type="Pfam" id="PF00593">
    <property type="entry name" value="TonB_dep_Rec_b-barrel"/>
    <property type="match status" value="1"/>
</dbReference>
<organism evidence="14 15">
    <name type="scientific">Phenylobacterium glaciei</name>
    <dbReference type="NCBI Taxonomy" id="2803784"/>
    <lineage>
        <taxon>Bacteria</taxon>
        <taxon>Pseudomonadati</taxon>
        <taxon>Pseudomonadota</taxon>
        <taxon>Alphaproteobacteria</taxon>
        <taxon>Caulobacterales</taxon>
        <taxon>Caulobacteraceae</taxon>
        <taxon>Phenylobacterium</taxon>
    </lineage>
</organism>
<evidence type="ECO:0000256" key="8">
    <source>
        <dbReference type="PROSITE-ProRule" id="PRU01360"/>
    </source>
</evidence>
<protein>
    <submittedName>
        <fullName evidence="14">TonB-dependent receptor</fullName>
    </submittedName>
</protein>
<dbReference type="InterPro" id="IPR039426">
    <property type="entry name" value="TonB-dep_rcpt-like"/>
</dbReference>
<evidence type="ECO:0000256" key="9">
    <source>
        <dbReference type="RuleBase" id="RU003357"/>
    </source>
</evidence>
<comment type="caution">
    <text evidence="14">The sequence shown here is derived from an EMBL/GenBank/DDBJ whole genome shotgun (WGS) entry which is preliminary data.</text>
</comment>
<evidence type="ECO:0000256" key="11">
    <source>
        <dbReference type="SAM" id="SignalP"/>
    </source>
</evidence>
<dbReference type="Gene3D" id="2.40.170.20">
    <property type="entry name" value="TonB-dependent receptor, beta-barrel domain"/>
    <property type="match status" value="1"/>
</dbReference>
<evidence type="ECO:0000259" key="13">
    <source>
        <dbReference type="Pfam" id="PF07715"/>
    </source>
</evidence>
<dbReference type="InterPro" id="IPR000531">
    <property type="entry name" value="Beta-barrel_TonB"/>
</dbReference>
<dbReference type="Proteomes" id="UP000622580">
    <property type="component" value="Unassembled WGS sequence"/>
</dbReference>
<keyword evidence="3 8" id="KW-1134">Transmembrane beta strand</keyword>
<dbReference type="PANTHER" id="PTHR47234">
    <property type="match status" value="1"/>
</dbReference>
<keyword evidence="6 8" id="KW-0472">Membrane</keyword>
<reference evidence="14" key="1">
    <citation type="submission" date="2021-04" db="EMBL/GenBank/DDBJ databases">
        <title>Draft genome assembly of strain Phenylobacterium sp. 20VBR1 using MiniION and Illumina platforms.</title>
        <authorList>
            <person name="Thomas F.A."/>
            <person name="Krishnan K.P."/>
            <person name="Sinha R.K."/>
        </authorList>
    </citation>
    <scope>NUCLEOTIDE SEQUENCE</scope>
    <source>
        <strain evidence="14">20VBR1</strain>
    </source>
</reference>
<dbReference type="EMBL" id="JAGSGD010000001">
    <property type="protein sequence ID" value="MBR7619266.1"/>
    <property type="molecule type" value="Genomic_DNA"/>
</dbReference>
<sequence>MKADSMRSRLLASTMICGAAFATAGAAYAQSNEVTEVVVTGSRIVRQDYVANSPISTVTGDQTVANADITLDTYLNTLPQVNPSGTTTSNNPGNGGQSNINLRGLGSNRNVVLIDGRRPMVSANDLTVDLNTIPQALIESIEVITGGAGATYGADAISGAVNVKLKRNFEGVDIRANYSNSTEFWDAEEYQLSAAIGGNFADGKGNAVFGFDRSYREAMIKSQRSFSQNATSTTSFLPEGALFWGNANAPTKAALDGIFATYGVASTKTSLTSGTIGFNQNGSLFYKGIFNNPLDVQHFTYPIDGKVNQSLYPDLYSYNFDFVNILTLPLDRYSFMTKVNYELDNGIEFFASGGWTEYTAATALAPTPFPTVNTRNPSTARTQDVISNLVTPGQQIAQQLVVPTTNPFIPADLRTLLNSRTGDDPALVGAGATEPFRMRQRTLDIGLRQSSYDNTVVQFLAGMKGPIGDTGFNFEVSVSEGRTTITQTQAGNVQTQKLQTLIEAADGGASICAGGFNIFGRQPISAACQQYLAVATSLSTKMTQQIAQGFVTGKIAELPAGDMQIVLGAEYRGFEYNFDPGAASGPISGFSNQNPDKGTNSFKDLFGELAIPVIKDQPLIKSLEIDLGVRYSKNEFADKIAGNSVQLDGVYAYKAEVNWEVNDLLRARASYQRSVRAPNFSELFSGGGNSPQYFDPCSVTTQARTGASAAQITALCRTAGFNGGVSSTAIGTFVQTPGSQIGVDVLGNKALKPEEGTTLTAGLVWKSPWENQWLSRLQGSVDYYNIKIDKAILTPTPNQIVAACYNYYGTNPTFSPTNVNCDGILRTGGDILFVYDPNNGYAEFTASNGGHQKTSGIDIQFDYGFDLEWLGAPSSWGSVRMGAVLTHVIEFKQQDPFTGSKELDFAGTVSYFGSGLGTSFPDWKATINTNWTVGDLKVDARARYISSMENRLNIEFPGETQFTGPGSVWYFDLSGTYALTDNVEFRLGVNNVFNKEAETYKPNVQSGTDPSTYDVVGRRVFGGVKLRF</sequence>
<keyword evidence="7 8" id="KW-0998">Cell outer membrane</keyword>
<keyword evidence="11" id="KW-0732">Signal</keyword>
<feature type="region of interest" description="Disordered" evidence="10">
    <location>
        <begin position="80"/>
        <end position="103"/>
    </location>
</feature>
<evidence type="ECO:0000256" key="10">
    <source>
        <dbReference type="SAM" id="MobiDB-lite"/>
    </source>
</evidence>
<evidence type="ECO:0000259" key="12">
    <source>
        <dbReference type="Pfam" id="PF00593"/>
    </source>
</evidence>
<evidence type="ECO:0000256" key="7">
    <source>
        <dbReference type="ARBA" id="ARBA00023237"/>
    </source>
</evidence>
<feature type="domain" description="TonB-dependent receptor-like beta-barrel" evidence="12">
    <location>
        <begin position="562"/>
        <end position="992"/>
    </location>
</feature>
<feature type="domain" description="TonB-dependent receptor plug" evidence="13">
    <location>
        <begin position="53"/>
        <end position="160"/>
    </location>
</feature>
<dbReference type="PROSITE" id="PS52016">
    <property type="entry name" value="TONB_DEPENDENT_REC_3"/>
    <property type="match status" value="1"/>
</dbReference>
<evidence type="ECO:0000313" key="15">
    <source>
        <dbReference type="Proteomes" id="UP000622580"/>
    </source>
</evidence>
<dbReference type="GO" id="GO:0009279">
    <property type="term" value="C:cell outer membrane"/>
    <property type="evidence" value="ECO:0007669"/>
    <property type="project" value="UniProtKB-SubCell"/>
</dbReference>
<dbReference type="AlphaFoldDB" id="A0A941CZ34"/>
<dbReference type="Gene3D" id="2.170.130.10">
    <property type="entry name" value="TonB-dependent receptor, plug domain"/>
    <property type="match status" value="1"/>
</dbReference>
<evidence type="ECO:0000256" key="2">
    <source>
        <dbReference type="ARBA" id="ARBA00022448"/>
    </source>
</evidence>
<keyword evidence="5 9" id="KW-0798">TonB box</keyword>
<feature type="signal peptide" evidence="11">
    <location>
        <begin position="1"/>
        <end position="29"/>
    </location>
</feature>
<keyword evidence="2 8" id="KW-0813">Transport</keyword>
<dbReference type="InterPro" id="IPR012910">
    <property type="entry name" value="Plug_dom"/>
</dbReference>
<evidence type="ECO:0000256" key="3">
    <source>
        <dbReference type="ARBA" id="ARBA00022452"/>
    </source>
</evidence>
<keyword evidence="15" id="KW-1185">Reference proteome</keyword>